<sequence length="195" mass="22403">AAFRILATGIVHDNNQTKKVFKKRVLFGTSWKIFKKTAQTKNGLRRKIKKAADKKLVGRLKTKNNKPREGIANCKFKPTIRKAGFTSSCLWKPVKVPRVFHPLLTAPEPRDRIWKYFGPADELTELSESVEEYFEAMRDKEAPELKKDEIEEMLQRKVQINTGASDGRNDDSSTDKDEDILLDSSLFKIYIEATE</sequence>
<proteinExistence type="predicted"/>
<evidence type="ECO:0000313" key="3">
    <source>
        <dbReference type="Proteomes" id="UP001202328"/>
    </source>
</evidence>
<dbReference type="Proteomes" id="UP001202328">
    <property type="component" value="Unassembled WGS sequence"/>
</dbReference>
<dbReference type="AlphaFoldDB" id="A0AAD4XQI5"/>
<accession>A0AAD4XQI5</accession>
<organism evidence="2 3">
    <name type="scientific">Papaver atlanticum</name>
    <dbReference type="NCBI Taxonomy" id="357466"/>
    <lineage>
        <taxon>Eukaryota</taxon>
        <taxon>Viridiplantae</taxon>
        <taxon>Streptophyta</taxon>
        <taxon>Embryophyta</taxon>
        <taxon>Tracheophyta</taxon>
        <taxon>Spermatophyta</taxon>
        <taxon>Magnoliopsida</taxon>
        <taxon>Ranunculales</taxon>
        <taxon>Papaveraceae</taxon>
        <taxon>Papaveroideae</taxon>
        <taxon>Papaver</taxon>
    </lineage>
</organism>
<protein>
    <submittedName>
        <fullName evidence="2">Uncharacterized protein</fullName>
    </submittedName>
</protein>
<feature type="non-terminal residue" evidence="2">
    <location>
        <position position="1"/>
    </location>
</feature>
<gene>
    <name evidence="2" type="ORF">MKW98_018768</name>
</gene>
<evidence type="ECO:0000313" key="2">
    <source>
        <dbReference type="EMBL" id="KAI3937469.1"/>
    </source>
</evidence>
<dbReference type="EMBL" id="JAJJMB010005771">
    <property type="protein sequence ID" value="KAI3937469.1"/>
    <property type="molecule type" value="Genomic_DNA"/>
</dbReference>
<evidence type="ECO:0000256" key="1">
    <source>
        <dbReference type="SAM" id="MobiDB-lite"/>
    </source>
</evidence>
<keyword evidence="3" id="KW-1185">Reference proteome</keyword>
<feature type="region of interest" description="Disordered" evidence="1">
    <location>
        <begin position="158"/>
        <end position="177"/>
    </location>
</feature>
<reference evidence="2" key="1">
    <citation type="submission" date="2022-04" db="EMBL/GenBank/DDBJ databases">
        <title>A functionally conserved STORR gene fusion in Papaver species that diverged 16.8 million years ago.</title>
        <authorList>
            <person name="Catania T."/>
        </authorList>
    </citation>
    <scope>NUCLEOTIDE SEQUENCE</scope>
    <source>
        <strain evidence="2">S-188037</strain>
    </source>
</reference>
<name>A0AAD4XQI5_9MAGN</name>
<comment type="caution">
    <text evidence="2">The sequence shown here is derived from an EMBL/GenBank/DDBJ whole genome shotgun (WGS) entry which is preliminary data.</text>
</comment>